<comment type="subcellular location">
    <subcellularLocation>
        <location evidence="1">Membrane</location>
        <topology evidence="1">Multi-pass membrane protein</topology>
    </subcellularLocation>
</comment>
<dbReference type="PANTHER" id="PTHR22950">
    <property type="entry name" value="AMINO ACID TRANSPORTER"/>
    <property type="match status" value="1"/>
</dbReference>
<dbReference type="PANTHER" id="PTHR22950:SF190">
    <property type="entry name" value="NEUTRAL AMINO ACID UNIPORTER 4"/>
    <property type="match status" value="1"/>
</dbReference>
<evidence type="ECO:0000313" key="8">
    <source>
        <dbReference type="Proteomes" id="UP000694551"/>
    </source>
</evidence>
<keyword evidence="4 5" id="KW-0472">Membrane</keyword>
<feature type="domain" description="Amino acid transporter transmembrane" evidence="6">
    <location>
        <begin position="33"/>
        <end position="432"/>
    </location>
</feature>
<sequence length="450" mass="50256">MERVWFGFAFFSSFPQSQCTSNATCYIFILRFIQTLTHLLKGNIGTGLLGLPLAIKNAGIVIGPISLVLIGVISVHCMHILVRCSHCLCQRMKKSSLGYSDTVSYAMEVGPLTALQKRASWGRYIVDFFLVITQLGFCSVYVVFLAENVKQVSNVTVWKHSSEKESTDLRIYMLCFLPFMILLVFIRDLKSLSLLSLLANLSMAVSLVIIYQYIVRDIIDPRKLPPVVGWKKYPLFFGTAIFAFEGIGVVLPLENRMKDTTRFPQALNIGMGIVMTLYISLATLGYLRFGDEIKGSITLNLPQDIWLYQSVKILYSFGIFVTYSIQYYVPAEILIPSVTSKVEQKWKLLSELVVRALLVCSTCAVAVLIPRLDLVISFVGAVSSSTLALILPPLVEILTFYKENLSLWTVLKDVFIAVIGVVGFLTGTYVTVEEIIYPASTPGTVNYFIP</sequence>
<dbReference type="Ensembl" id="ENSSOCT00000011372.1">
    <property type="protein sequence ID" value="ENSSOCP00000011075.1"/>
    <property type="gene ID" value="ENSSOCG00000008299.1"/>
</dbReference>
<keyword evidence="8" id="KW-1185">Reference proteome</keyword>
<proteinExistence type="predicted"/>
<evidence type="ECO:0000313" key="7">
    <source>
        <dbReference type="Ensembl" id="ENSSOCP00000011075.1"/>
    </source>
</evidence>
<reference evidence="7" key="2">
    <citation type="submission" date="2025-09" db="UniProtKB">
        <authorList>
            <consortium name="Ensembl"/>
        </authorList>
    </citation>
    <scope>IDENTIFICATION</scope>
</reference>
<name>A0A8D0F7Z7_STROC</name>
<feature type="transmembrane region" description="Helical" evidence="5">
    <location>
        <begin position="349"/>
        <end position="369"/>
    </location>
</feature>
<keyword evidence="3 5" id="KW-1133">Transmembrane helix</keyword>
<evidence type="ECO:0000256" key="4">
    <source>
        <dbReference type="ARBA" id="ARBA00023136"/>
    </source>
</evidence>
<evidence type="ECO:0000256" key="2">
    <source>
        <dbReference type="ARBA" id="ARBA00022692"/>
    </source>
</evidence>
<reference evidence="7" key="1">
    <citation type="submission" date="2025-08" db="UniProtKB">
        <authorList>
            <consortium name="Ensembl"/>
        </authorList>
    </citation>
    <scope>IDENTIFICATION</scope>
</reference>
<feature type="transmembrane region" description="Helical" evidence="5">
    <location>
        <begin position="234"/>
        <end position="254"/>
    </location>
</feature>
<keyword evidence="2 5" id="KW-0812">Transmembrane</keyword>
<organism evidence="7 8">
    <name type="scientific">Strix occidentalis caurina</name>
    <name type="common">northern spotted owl</name>
    <dbReference type="NCBI Taxonomy" id="311401"/>
    <lineage>
        <taxon>Eukaryota</taxon>
        <taxon>Metazoa</taxon>
        <taxon>Chordata</taxon>
        <taxon>Craniata</taxon>
        <taxon>Vertebrata</taxon>
        <taxon>Euteleostomi</taxon>
        <taxon>Archelosauria</taxon>
        <taxon>Archosauria</taxon>
        <taxon>Dinosauria</taxon>
        <taxon>Saurischia</taxon>
        <taxon>Theropoda</taxon>
        <taxon>Coelurosauria</taxon>
        <taxon>Aves</taxon>
        <taxon>Neognathae</taxon>
        <taxon>Neoaves</taxon>
        <taxon>Telluraves</taxon>
        <taxon>Strigiformes</taxon>
        <taxon>Strigidae</taxon>
        <taxon>Strix</taxon>
    </lineage>
</organism>
<feature type="transmembrane region" description="Helical" evidence="5">
    <location>
        <begin position="58"/>
        <end position="82"/>
    </location>
</feature>
<feature type="transmembrane region" description="Helical" evidence="5">
    <location>
        <begin position="413"/>
        <end position="432"/>
    </location>
</feature>
<dbReference type="Proteomes" id="UP000694551">
    <property type="component" value="Unplaced"/>
</dbReference>
<evidence type="ECO:0000256" key="3">
    <source>
        <dbReference type="ARBA" id="ARBA00022989"/>
    </source>
</evidence>
<feature type="transmembrane region" description="Helical" evidence="5">
    <location>
        <begin position="193"/>
        <end position="214"/>
    </location>
</feature>
<dbReference type="GO" id="GO:0005774">
    <property type="term" value="C:vacuolar membrane"/>
    <property type="evidence" value="ECO:0007669"/>
    <property type="project" value="TreeGrafter"/>
</dbReference>
<feature type="transmembrane region" description="Helical" evidence="5">
    <location>
        <begin position="307"/>
        <end position="329"/>
    </location>
</feature>
<dbReference type="Pfam" id="PF01490">
    <property type="entry name" value="Aa_trans"/>
    <property type="match status" value="1"/>
</dbReference>
<dbReference type="GO" id="GO:0015193">
    <property type="term" value="F:L-proline transmembrane transporter activity"/>
    <property type="evidence" value="ECO:0007669"/>
    <property type="project" value="TreeGrafter"/>
</dbReference>
<accession>A0A8D0F7Z7</accession>
<dbReference type="InterPro" id="IPR013057">
    <property type="entry name" value="AA_transpt_TM"/>
</dbReference>
<dbReference type="GO" id="GO:0015180">
    <property type="term" value="F:L-alanine transmembrane transporter activity"/>
    <property type="evidence" value="ECO:0007669"/>
    <property type="project" value="TreeGrafter"/>
</dbReference>
<feature type="transmembrane region" description="Helical" evidence="5">
    <location>
        <begin position="169"/>
        <end position="186"/>
    </location>
</feature>
<feature type="transmembrane region" description="Helical" evidence="5">
    <location>
        <begin position="375"/>
        <end position="401"/>
    </location>
</feature>
<protein>
    <submittedName>
        <fullName evidence="7">Solute carrier family 36 member 4</fullName>
    </submittedName>
</protein>
<dbReference type="AlphaFoldDB" id="A0A8D0F7Z7"/>
<feature type="transmembrane region" description="Helical" evidence="5">
    <location>
        <begin position="124"/>
        <end position="144"/>
    </location>
</feature>
<feature type="transmembrane region" description="Helical" evidence="5">
    <location>
        <begin position="266"/>
        <end position="287"/>
    </location>
</feature>
<evidence type="ECO:0000259" key="6">
    <source>
        <dbReference type="Pfam" id="PF01490"/>
    </source>
</evidence>
<evidence type="ECO:0000256" key="1">
    <source>
        <dbReference type="ARBA" id="ARBA00004141"/>
    </source>
</evidence>
<evidence type="ECO:0000256" key="5">
    <source>
        <dbReference type="SAM" id="Phobius"/>
    </source>
</evidence>